<reference evidence="1 2" key="1">
    <citation type="submission" date="2019-03" db="EMBL/GenBank/DDBJ databases">
        <title>Genomic Encyclopedia of Archaeal and Bacterial Type Strains, Phase II (KMG-II): from individual species to whole genera.</title>
        <authorList>
            <person name="Goeker M."/>
        </authorList>
    </citation>
    <scope>NUCLEOTIDE SEQUENCE [LARGE SCALE GENOMIC DNA]</scope>
    <source>
        <strain evidence="1 2">RL-C</strain>
    </source>
</reference>
<evidence type="ECO:0000313" key="1">
    <source>
        <dbReference type="EMBL" id="TCN68427.1"/>
    </source>
</evidence>
<protein>
    <submittedName>
        <fullName evidence="1">Uncharacterized protein</fullName>
    </submittedName>
</protein>
<evidence type="ECO:0000313" key="2">
    <source>
        <dbReference type="Proteomes" id="UP000294830"/>
    </source>
</evidence>
<keyword evidence="2" id="KW-1185">Reference proteome</keyword>
<dbReference type="EMBL" id="SLWB01000006">
    <property type="protein sequence ID" value="TCN68427.1"/>
    <property type="molecule type" value="Genomic_DNA"/>
</dbReference>
<gene>
    <name evidence="1" type="ORF">CLV25_1067</name>
</gene>
<proteinExistence type="predicted"/>
<organism evidence="1 2">
    <name type="scientific">Acetobacteroides hydrogenigenes</name>
    <dbReference type="NCBI Taxonomy" id="979970"/>
    <lineage>
        <taxon>Bacteria</taxon>
        <taxon>Pseudomonadati</taxon>
        <taxon>Bacteroidota</taxon>
        <taxon>Bacteroidia</taxon>
        <taxon>Bacteroidales</taxon>
        <taxon>Rikenellaceae</taxon>
        <taxon>Acetobacteroides</taxon>
    </lineage>
</organism>
<name>A0A4R2EJS1_9BACT</name>
<dbReference type="AlphaFoldDB" id="A0A4R2EJS1"/>
<accession>A0A4R2EJS1</accession>
<dbReference type="Proteomes" id="UP000294830">
    <property type="component" value="Unassembled WGS sequence"/>
</dbReference>
<comment type="caution">
    <text evidence="1">The sequence shown here is derived from an EMBL/GenBank/DDBJ whole genome shotgun (WGS) entry which is preliminary data.</text>
</comment>
<sequence length="52" mass="6229">MQLFAFIHLEKHKKTSTYDYRSYQVKLHIGTKKSSVLPNFEQNLNNDTNWTI</sequence>